<dbReference type="GO" id="GO:0042744">
    <property type="term" value="P:hydrogen peroxide catabolic process"/>
    <property type="evidence" value="ECO:0007669"/>
    <property type="project" value="TreeGrafter"/>
</dbReference>
<dbReference type="Pfam" id="PF00578">
    <property type="entry name" value="AhpC-TSA"/>
    <property type="match status" value="1"/>
</dbReference>
<evidence type="ECO:0000256" key="5">
    <source>
        <dbReference type="ARBA" id="ARBA00023157"/>
    </source>
</evidence>
<feature type="active site" description="Cysteine sulfenic acid (-SOH) intermediate; for peroxidase activity" evidence="8">
    <location>
        <position position="56"/>
    </location>
</feature>
<keyword evidence="9" id="KW-0472">Membrane</keyword>
<accession>A0A3Q8UBN0</accession>
<evidence type="ECO:0000259" key="10">
    <source>
        <dbReference type="PROSITE" id="PS51352"/>
    </source>
</evidence>
<evidence type="ECO:0000256" key="6">
    <source>
        <dbReference type="ARBA" id="ARBA00023284"/>
    </source>
</evidence>
<comment type="function">
    <text evidence="7">Thiol-specific peroxidase that catalyzes the reduction of hydrogen peroxide and organic hydroperoxides to water and alcohols, respectively.</text>
</comment>
<keyword evidence="3" id="KW-0963">Cytoplasm</keyword>
<name>A0A3Q8UBN0_9APIC</name>
<protein>
    <submittedName>
        <fullName evidence="12">Peroxiredoxin 1</fullName>
    </submittedName>
</protein>
<organism evidence="12">
    <name type="scientific">Nephromyces sp. MMRI</name>
    <dbReference type="NCBI Taxonomy" id="2496275"/>
    <lineage>
        <taxon>Eukaryota</taxon>
        <taxon>Sar</taxon>
        <taxon>Alveolata</taxon>
        <taxon>Apicomplexa</taxon>
        <taxon>Aconoidasida</taxon>
        <taxon>Nephromycida</taxon>
        <taxon>Nephromyces</taxon>
    </lineage>
</organism>
<evidence type="ECO:0000313" key="11">
    <source>
        <dbReference type="EMBL" id="AZL94362.1"/>
    </source>
</evidence>
<dbReference type="SUPFAM" id="SSF52833">
    <property type="entry name" value="Thioredoxin-like"/>
    <property type="match status" value="1"/>
</dbReference>
<dbReference type="PIRSF" id="PIRSF000239">
    <property type="entry name" value="AHPC"/>
    <property type="match status" value="1"/>
</dbReference>
<keyword evidence="7" id="KW-0049">Antioxidant</keyword>
<evidence type="ECO:0000256" key="9">
    <source>
        <dbReference type="SAM" id="Phobius"/>
    </source>
</evidence>
<dbReference type="Gene3D" id="3.40.30.10">
    <property type="entry name" value="Glutaredoxin"/>
    <property type="match status" value="1"/>
</dbReference>
<dbReference type="EMBL" id="MK265779">
    <property type="protein sequence ID" value="AZL94362.1"/>
    <property type="molecule type" value="mRNA"/>
</dbReference>
<evidence type="ECO:0000256" key="8">
    <source>
        <dbReference type="PIRSR" id="PIRSR000239-1"/>
    </source>
</evidence>
<dbReference type="GO" id="GO:0045454">
    <property type="term" value="P:cell redox homeostasis"/>
    <property type="evidence" value="ECO:0007669"/>
    <property type="project" value="TreeGrafter"/>
</dbReference>
<dbReference type="InterPro" id="IPR019479">
    <property type="entry name" value="Peroxiredoxin_C"/>
</dbReference>
<evidence type="ECO:0000313" key="12">
    <source>
        <dbReference type="EMBL" id="AZL94364.1"/>
    </source>
</evidence>
<dbReference type="InterPro" id="IPR000866">
    <property type="entry name" value="AhpC/TSA"/>
</dbReference>
<dbReference type="InterPro" id="IPR013766">
    <property type="entry name" value="Thioredoxin_domain"/>
</dbReference>
<dbReference type="GO" id="GO:0005829">
    <property type="term" value="C:cytosol"/>
    <property type="evidence" value="ECO:0007669"/>
    <property type="project" value="TreeGrafter"/>
</dbReference>
<feature type="transmembrane region" description="Helical" evidence="9">
    <location>
        <begin position="42"/>
        <end position="63"/>
    </location>
</feature>
<sequence>MSSSYTSEVFVSKEAPNFECEAFMPNGEFETVKLSDYKDKKWVLLFFYPFNFTFVCPSEIIAFSDSMEEFEKRGVQILGCSVDSKFAHRTWTRLPTSEGGIGQIKYPLLADVNKTIAKQFGVLHTDGMALRGTFIIDKNGVVQTSSINNAPIGRSVDETLRIVDACQHFEKYGEVCPMNWRKGKRAMNPTPEGVASYLLNKKVTSENGTENTVQN</sequence>
<dbReference type="GO" id="GO:0033554">
    <property type="term" value="P:cellular response to stress"/>
    <property type="evidence" value="ECO:0007669"/>
    <property type="project" value="TreeGrafter"/>
</dbReference>
<dbReference type="InterPro" id="IPR024706">
    <property type="entry name" value="Peroxiredoxin_AhpC-typ"/>
</dbReference>
<dbReference type="PANTHER" id="PTHR10681">
    <property type="entry name" value="THIOREDOXIN PEROXIDASE"/>
    <property type="match status" value="1"/>
</dbReference>
<evidence type="ECO:0000256" key="1">
    <source>
        <dbReference type="ARBA" id="ARBA00004496"/>
    </source>
</evidence>
<keyword evidence="9" id="KW-0812">Transmembrane</keyword>
<evidence type="ECO:0000256" key="4">
    <source>
        <dbReference type="ARBA" id="ARBA00023002"/>
    </source>
</evidence>
<reference evidence="12" key="1">
    <citation type="journal article" date="2018" name="Genome Biol. Evol.">
        <title>Nephromyces encodes a urate metabolism pathway and predicted peroxisomes, demonstrating these are not ancient losses of apicomplexans.</title>
        <authorList>
            <person name="Paight C."/>
            <person name="Slamovits C.H."/>
            <person name="Saffo M.B."/>
            <person name="Lane C.E."/>
        </authorList>
    </citation>
    <scope>NUCLEOTIDE SEQUENCE</scope>
    <source>
        <strain evidence="11">Neph10</strain>
        <strain evidence="12">Neph159</strain>
    </source>
</reference>
<dbReference type="CDD" id="cd03015">
    <property type="entry name" value="PRX_Typ2cys"/>
    <property type="match status" value="1"/>
</dbReference>
<proteinExistence type="evidence at transcript level"/>
<dbReference type="InterPro" id="IPR050217">
    <property type="entry name" value="Peroxiredoxin"/>
</dbReference>
<evidence type="ECO:0000256" key="7">
    <source>
        <dbReference type="PIRNR" id="PIRNR000239"/>
    </source>
</evidence>
<keyword evidence="5" id="KW-1015">Disulfide bond</keyword>
<dbReference type="PANTHER" id="PTHR10681:SF128">
    <property type="entry name" value="THIOREDOXIN-DEPENDENT PEROXIDE REDUCTASE, MITOCHONDRIAL"/>
    <property type="match status" value="1"/>
</dbReference>
<dbReference type="AlphaFoldDB" id="A0A3Q8UBN0"/>
<evidence type="ECO:0000256" key="2">
    <source>
        <dbReference type="ARBA" id="ARBA00009796"/>
    </source>
</evidence>
<dbReference type="Pfam" id="PF10417">
    <property type="entry name" value="1-cysPrx_C"/>
    <property type="match status" value="1"/>
</dbReference>
<dbReference type="GO" id="GO:0008379">
    <property type="term" value="F:thioredoxin peroxidase activity"/>
    <property type="evidence" value="ECO:0007669"/>
    <property type="project" value="TreeGrafter"/>
</dbReference>
<dbReference type="EMBL" id="MK265928">
    <property type="protein sequence ID" value="AZL94364.1"/>
    <property type="molecule type" value="mRNA"/>
</dbReference>
<comment type="subcellular location">
    <subcellularLocation>
        <location evidence="1">Cytoplasm</location>
    </subcellularLocation>
</comment>
<comment type="similarity">
    <text evidence="2">Belongs to the peroxiredoxin family. AhpC/Prx1 subfamily.</text>
</comment>
<evidence type="ECO:0000256" key="3">
    <source>
        <dbReference type="ARBA" id="ARBA00022490"/>
    </source>
</evidence>
<dbReference type="FunFam" id="3.40.30.10:FF:000002">
    <property type="entry name" value="Alkyl hydroperoxide reductase C"/>
    <property type="match status" value="1"/>
</dbReference>
<keyword evidence="9" id="KW-1133">Transmembrane helix</keyword>
<feature type="domain" description="Thioredoxin" evidence="10">
    <location>
        <begin position="9"/>
        <end position="168"/>
    </location>
</feature>
<keyword evidence="7" id="KW-0575">Peroxidase</keyword>
<dbReference type="PROSITE" id="PS51352">
    <property type="entry name" value="THIOREDOXIN_2"/>
    <property type="match status" value="1"/>
</dbReference>
<keyword evidence="6 7" id="KW-0676">Redox-active center</keyword>
<keyword evidence="4 7" id="KW-0560">Oxidoreductase</keyword>
<dbReference type="InterPro" id="IPR036249">
    <property type="entry name" value="Thioredoxin-like_sf"/>
</dbReference>
<dbReference type="GO" id="GO:0006979">
    <property type="term" value="P:response to oxidative stress"/>
    <property type="evidence" value="ECO:0007669"/>
    <property type="project" value="TreeGrafter"/>
</dbReference>